<evidence type="ECO:0000313" key="2">
    <source>
        <dbReference type="EMBL" id="KGX90073.1"/>
    </source>
</evidence>
<feature type="transmembrane region" description="Helical" evidence="1">
    <location>
        <begin position="133"/>
        <end position="154"/>
    </location>
</feature>
<organism evidence="2 3">
    <name type="scientific">Pontibacillus halophilus JSM 076056 = DSM 19796</name>
    <dbReference type="NCBI Taxonomy" id="1385510"/>
    <lineage>
        <taxon>Bacteria</taxon>
        <taxon>Bacillati</taxon>
        <taxon>Bacillota</taxon>
        <taxon>Bacilli</taxon>
        <taxon>Bacillales</taxon>
        <taxon>Bacillaceae</taxon>
        <taxon>Pontibacillus</taxon>
    </lineage>
</organism>
<reference evidence="2 3" key="1">
    <citation type="submission" date="2013-08" db="EMBL/GenBank/DDBJ databases">
        <authorList>
            <person name="Huang J."/>
            <person name="Wang G."/>
        </authorList>
    </citation>
    <scope>NUCLEOTIDE SEQUENCE [LARGE SCALE GENOMIC DNA]</scope>
    <source>
        <strain evidence="2 3">JSM 076056</strain>
    </source>
</reference>
<evidence type="ECO:0008006" key="4">
    <source>
        <dbReference type="Google" id="ProtNLM"/>
    </source>
</evidence>
<dbReference type="STRING" id="1385510.GCA_000425205_03487"/>
<dbReference type="Pfam" id="PF09578">
    <property type="entry name" value="Spore_YabQ"/>
    <property type="match status" value="1"/>
</dbReference>
<proteinExistence type="predicted"/>
<sequence>MSLDTQFYTMLLMFGSGVYLGSAIDTYRRFERLWKGHVWLRYVSEILFWVIQSVIIFYMLFLGNEGELRFYIFLSILCGYAAYQALFKTVYRLWLERVITMTVALYRFLKRLVFVLIVQPIRFLLMLVTKLLIIFWSVILWILMTLLKVVLYPIRLLGKLLWWLLPKKFQEFLRQVAGFYSKMKNRLDKIWEKYVSKRGE</sequence>
<name>A0A0A5GFT8_9BACI</name>
<evidence type="ECO:0000313" key="3">
    <source>
        <dbReference type="Proteomes" id="UP000030528"/>
    </source>
</evidence>
<dbReference type="eggNOG" id="ENOG5032RAH">
    <property type="taxonomic scope" value="Bacteria"/>
</dbReference>
<dbReference type="EMBL" id="AVPE01000017">
    <property type="protein sequence ID" value="KGX90073.1"/>
    <property type="molecule type" value="Genomic_DNA"/>
</dbReference>
<dbReference type="InterPro" id="IPR019074">
    <property type="entry name" value="YabQ"/>
</dbReference>
<keyword evidence="1" id="KW-1133">Transmembrane helix</keyword>
<feature type="transmembrane region" description="Helical" evidence="1">
    <location>
        <begin position="68"/>
        <end position="87"/>
    </location>
</feature>
<accession>A0A0A5GFT8</accession>
<keyword evidence="1" id="KW-0812">Transmembrane</keyword>
<dbReference type="Proteomes" id="UP000030528">
    <property type="component" value="Unassembled WGS sequence"/>
</dbReference>
<feature type="transmembrane region" description="Helical" evidence="1">
    <location>
        <begin position="6"/>
        <end position="27"/>
    </location>
</feature>
<gene>
    <name evidence="2" type="ORF">N781_08490</name>
</gene>
<feature type="transmembrane region" description="Helical" evidence="1">
    <location>
        <begin position="39"/>
        <end position="62"/>
    </location>
</feature>
<dbReference type="OrthoDB" id="1653819at2"/>
<dbReference type="NCBIfam" id="TIGR02893">
    <property type="entry name" value="spore_yabQ"/>
    <property type="match status" value="1"/>
</dbReference>
<evidence type="ECO:0000256" key="1">
    <source>
        <dbReference type="SAM" id="Phobius"/>
    </source>
</evidence>
<comment type="caution">
    <text evidence="2">The sequence shown here is derived from an EMBL/GenBank/DDBJ whole genome shotgun (WGS) entry which is preliminary data.</text>
</comment>
<protein>
    <recommendedName>
        <fullName evidence="4">Spore cortex biosynthesis protein YabQ</fullName>
    </recommendedName>
</protein>
<keyword evidence="1" id="KW-0472">Membrane</keyword>
<dbReference type="AlphaFoldDB" id="A0A0A5GFT8"/>
<feature type="transmembrane region" description="Helical" evidence="1">
    <location>
        <begin position="108"/>
        <end position="127"/>
    </location>
</feature>
<keyword evidence="3" id="KW-1185">Reference proteome</keyword>
<dbReference type="RefSeq" id="WP_026801673.1">
    <property type="nucleotide sequence ID" value="NZ_AULI01000021.1"/>
</dbReference>